<evidence type="ECO:0000256" key="1">
    <source>
        <dbReference type="ARBA" id="ARBA00004236"/>
    </source>
</evidence>
<evidence type="ECO:0000313" key="10">
    <source>
        <dbReference type="EMBL" id="GEN35994.1"/>
    </source>
</evidence>
<evidence type="ECO:0000256" key="7">
    <source>
        <dbReference type="SAM" id="Phobius"/>
    </source>
</evidence>
<feature type="domain" description="HAMP" evidence="9">
    <location>
        <begin position="59"/>
        <end position="112"/>
    </location>
</feature>
<evidence type="ECO:0008006" key="12">
    <source>
        <dbReference type="Google" id="ProtNLM"/>
    </source>
</evidence>
<gene>
    <name evidence="10" type="ORF">ADA01nite_34540</name>
</gene>
<keyword evidence="2" id="KW-1003">Cell membrane</keyword>
<dbReference type="PROSITE" id="PS50111">
    <property type="entry name" value="CHEMOTAXIS_TRANSDUC_2"/>
    <property type="match status" value="1"/>
</dbReference>
<accession>A0A511VAZ2</accession>
<comment type="caution">
    <text evidence="10">The sequence shown here is derived from an EMBL/GenBank/DDBJ whole genome shotgun (WGS) entry which is preliminary data.</text>
</comment>
<dbReference type="AlphaFoldDB" id="A0A511VAZ2"/>
<organism evidence="10 11">
    <name type="scientific">Aneurinibacillus danicus</name>
    <dbReference type="NCBI Taxonomy" id="267746"/>
    <lineage>
        <taxon>Bacteria</taxon>
        <taxon>Bacillati</taxon>
        <taxon>Bacillota</taxon>
        <taxon>Bacilli</taxon>
        <taxon>Bacillales</taxon>
        <taxon>Paenibacillaceae</taxon>
        <taxon>Aneurinibacillus group</taxon>
        <taxon>Aneurinibacillus</taxon>
    </lineage>
</organism>
<evidence type="ECO:0000256" key="2">
    <source>
        <dbReference type="ARBA" id="ARBA00022475"/>
    </source>
</evidence>
<protein>
    <recommendedName>
        <fullName evidence="12">Methyl-accepting chemotaxis protein</fullName>
    </recommendedName>
</protein>
<dbReference type="InterPro" id="IPR004089">
    <property type="entry name" value="MCPsignal_dom"/>
</dbReference>
<feature type="domain" description="Methyl-accepting transducer" evidence="8">
    <location>
        <begin position="131"/>
        <end position="367"/>
    </location>
</feature>
<dbReference type="RefSeq" id="WP_146811507.1">
    <property type="nucleotide sequence ID" value="NZ_BJXX01000162.1"/>
</dbReference>
<dbReference type="Pfam" id="PF00672">
    <property type="entry name" value="HAMP"/>
    <property type="match status" value="1"/>
</dbReference>
<feature type="transmembrane region" description="Helical" evidence="7">
    <location>
        <begin position="12"/>
        <end position="30"/>
    </location>
</feature>
<evidence type="ECO:0000256" key="4">
    <source>
        <dbReference type="ARBA" id="ARBA00023224"/>
    </source>
</evidence>
<evidence type="ECO:0000256" key="3">
    <source>
        <dbReference type="ARBA" id="ARBA00023136"/>
    </source>
</evidence>
<evidence type="ECO:0000259" key="8">
    <source>
        <dbReference type="PROSITE" id="PS50111"/>
    </source>
</evidence>
<evidence type="ECO:0000259" key="9">
    <source>
        <dbReference type="PROSITE" id="PS50885"/>
    </source>
</evidence>
<comment type="subcellular location">
    <subcellularLocation>
        <location evidence="1">Cell membrane</location>
    </subcellularLocation>
</comment>
<dbReference type="PANTHER" id="PTHR32089:SF114">
    <property type="entry name" value="METHYL-ACCEPTING CHEMOTAXIS PROTEIN MCPB"/>
    <property type="match status" value="1"/>
</dbReference>
<proteinExistence type="inferred from homology"/>
<dbReference type="SUPFAM" id="SSF58104">
    <property type="entry name" value="Methyl-accepting chemotaxis protein (MCP) signaling domain"/>
    <property type="match status" value="1"/>
</dbReference>
<dbReference type="Proteomes" id="UP000321157">
    <property type="component" value="Unassembled WGS sequence"/>
</dbReference>
<dbReference type="CDD" id="cd11386">
    <property type="entry name" value="MCP_signal"/>
    <property type="match status" value="1"/>
</dbReference>
<dbReference type="OrthoDB" id="358716at2"/>
<dbReference type="CDD" id="cd06225">
    <property type="entry name" value="HAMP"/>
    <property type="match status" value="1"/>
</dbReference>
<keyword evidence="7" id="KW-0812">Transmembrane</keyword>
<dbReference type="GO" id="GO:0005886">
    <property type="term" value="C:plasma membrane"/>
    <property type="evidence" value="ECO:0007669"/>
    <property type="project" value="UniProtKB-SubCell"/>
</dbReference>
<comment type="similarity">
    <text evidence="5">Belongs to the methyl-accepting chemotaxis (MCP) protein family.</text>
</comment>
<dbReference type="PANTHER" id="PTHR32089">
    <property type="entry name" value="METHYL-ACCEPTING CHEMOTAXIS PROTEIN MCPB"/>
    <property type="match status" value="1"/>
</dbReference>
<evidence type="ECO:0000256" key="6">
    <source>
        <dbReference type="PROSITE-ProRule" id="PRU00284"/>
    </source>
</evidence>
<keyword evidence="3 7" id="KW-0472">Membrane</keyword>
<dbReference type="SMART" id="SM00283">
    <property type="entry name" value="MA"/>
    <property type="match status" value="1"/>
</dbReference>
<dbReference type="InterPro" id="IPR003660">
    <property type="entry name" value="HAMP_dom"/>
</dbReference>
<keyword evidence="11" id="KW-1185">Reference proteome</keyword>
<dbReference type="Gene3D" id="1.10.287.950">
    <property type="entry name" value="Methyl-accepting chemotaxis protein"/>
    <property type="match status" value="1"/>
</dbReference>
<name>A0A511VAZ2_9BACL</name>
<feature type="transmembrane region" description="Helical" evidence="7">
    <location>
        <begin position="36"/>
        <end position="59"/>
    </location>
</feature>
<dbReference type="EMBL" id="BJXX01000162">
    <property type="protein sequence ID" value="GEN35994.1"/>
    <property type="molecule type" value="Genomic_DNA"/>
</dbReference>
<dbReference type="Gene3D" id="6.10.340.10">
    <property type="match status" value="1"/>
</dbReference>
<dbReference type="Pfam" id="PF00015">
    <property type="entry name" value="MCPsignal"/>
    <property type="match status" value="1"/>
</dbReference>
<keyword evidence="7" id="KW-1133">Transmembrane helix</keyword>
<evidence type="ECO:0000256" key="5">
    <source>
        <dbReference type="ARBA" id="ARBA00029447"/>
    </source>
</evidence>
<dbReference type="GO" id="GO:0007165">
    <property type="term" value="P:signal transduction"/>
    <property type="evidence" value="ECO:0007669"/>
    <property type="project" value="UniProtKB-KW"/>
</dbReference>
<dbReference type="PROSITE" id="PS50885">
    <property type="entry name" value="HAMP"/>
    <property type="match status" value="1"/>
</dbReference>
<reference evidence="10 11" key="1">
    <citation type="submission" date="2019-07" db="EMBL/GenBank/DDBJ databases">
        <title>Whole genome shotgun sequence of Aneurinibacillus danicus NBRC 102444.</title>
        <authorList>
            <person name="Hosoyama A."/>
            <person name="Uohara A."/>
            <person name="Ohji S."/>
            <person name="Ichikawa N."/>
        </authorList>
    </citation>
    <scope>NUCLEOTIDE SEQUENCE [LARGE SCALE GENOMIC DNA]</scope>
    <source>
        <strain evidence="10 11">NBRC 102444</strain>
    </source>
</reference>
<evidence type="ECO:0000313" key="11">
    <source>
        <dbReference type="Proteomes" id="UP000321157"/>
    </source>
</evidence>
<keyword evidence="4 6" id="KW-0807">Transducer</keyword>
<sequence>MKTGLSIRWKLLFALLFMSLPSLILIGYQMRMGHGAFEVVIPALLVIAAGIIIYSYFVFSLTRRLNNVAVALQEVSQGNLTIDNIKVGSKDDIGMLEETLARMLKEWRSIINQMKSISMQVAASAEELTASAEATSTATEHVATAMQQVASGTETQAHTLDEVTKVLDDMAISIQNIAQNMSVISSESVDTTKQAELGNQSMLKVVGQMDSITASAKDSNEAVKRLYDQSKEINTILDVITDIAAQTNLLALNAAIEAARAGEHGRGFAVVAEEVRKLAEQSGASAQQIANLISQIQGETAQSVEAMNQVQKEVDAGGTAVHEAEENFRAIIESMKQITAQIQELSASSEEVSAGFEELTGSSTEISRISKETAASTQSVAASAEETLASMEETTSSAMSLSKMAHELQEIADRFQV</sequence>